<evidence type="ECO:0000256" key="4">
    <source>
        <dbReference type="ARBA" id="ARBA00022989"/>
    </source>
</evidence>
<feature type="domain" description="Type II secretion system protein GspF" evidence="7">
    <location>
        <begin position="120"/>
        <end position="241"/>
    </location>
</feature>
<keyword evidence="9" id="KW-1185">Reference proteome</keyword>
<keyword evidence="3 6" id="KW-0812">Transmembrane</keyword>
<evidence type="ECO:0000313" key="8">
    <source>
        <dbReference type="EMBL" id="SNS83271.1"/>
    </source>
</evidence>
<dbReference type="AlphaFoldDB" id="A0A239HPX2"/>
<accession>A0A239HPX2</accession>
<feature type="transmembrane region" description="Helical" evidence="6">
    <location>
        <begin position="6"/>
        <end position="29"/>
    </location>
</feature>
<feature type="transmembrane region" description="Helical" evidence="6">
    <location>
        <begin position="221"/>
        <end position="254"/>
    </location>
</feature>
<dbReference type="GO" id="GO:0005886">
    <property type="term" value="C:plasma membrane"/>
    <property type="evidence" value="ECO:0007669"/>
    <property type="project" value="UniProtKB-SubCell"/>
</dbReference>
<organism evidence="8 9">
    <name type="scientific">Actinacidiphila glaucinigra</name>
    <dbReference type="NCBI Taxonomy" id="235986"/>
    <lineage>
        <taxon>Bacteria</taxon>
        <taxon>Bacillati</taxon>
        <taxon>Actinomycetota</taxon>
        <taxon>Actinomycetes</taxon>
        <taxon>Kitasatosporales</taxon>
        <taxon>Streptomycetaceae</taxon>
        <taxon>Actinacidiphila</taxon>
    </lineage>
</organism>
<evidence type="ECO:0000256" key="6">
    <source>
        <dbReference type="SAM" id="Phobius"/>
    </source>
</evidence>
<dbReference type="PANTHER" id="PTHR35007:SF3">
    <property type="entry name" value="POSSIBLE CONSERVED ALANINE RICH MEMBRANE PROTEIN"/>
    <property type="match status" value="1"/>
</dbReference>
<evidence type="ECO:0000313" key="9">
    <source>
        <dbReference type="Proteomes" id="UP000198280"/>
    </source>
</evidence>
<evidence type="ECO:0000259" key="7">
    <source>
        <dbReference type="Pfam" id="PF00482"/>
    </source>
</evidence>
<dbReference type="Proteomes" id="UP000198280">
    <property type="component" value="Unassembled WGS sequence"/>
</dbReference>
<dbReference type="EMBL" id="FZOF01000009">
    <property type="protein sequence ID" value="SNS83271.1"/>
    <property type="molecule type" value="Genomic_DNA"/>
</dbReference>
<dbReference type="PANTHER" id="PTHR35007">
    <property type="entry name" value="INTEGRAL MEMBRANE PROTEIN-RELATED"/>
    <property type="match status" value="1"/>
</dbReference>
<dbReference type="RefSeq" id="WP_089225265.1">
    <property type="nucleotide sequence ID" value="NZ_FZOF01000009.1"/>
</dbReference>
<evidence type="ECO:0000256" key="2">
    <source>
        <dbReference type="ARBA" id="ARBA00022475"/>
    </source>
</evidence>
<evidence type="ECO:0000256" key="5">
    <source>
        <dbReference type="ARBA" id="ARBA00023136"/>
    </source>
</evidence>
<protein>
    <submittedName>
        <fullName evidence="8">Type II secretion system (T2SS), protein F</fullName>
    </submittedName>
</protein>
<name>A0A239HPX2_9ACTN</name>
<reference evidence="8 9" key="1">
    <citation type="submission" date="2017-06" db="EMBL/GenBank/DDBJ databases">
        <authorList>
            <person name="Kim H.J."/>
            <person name="Triplett B.A."/>
        </authorList>
    </citation>
    <scope>NUCLEOTIDE SEQUENCE [LARGE SCALE GENOMIC DNA]</scope>
    <source>
        <strain evidence="8 9">CGMCC 4.1858</strain>
    </source>
</reference>
<comment type="subcellular location">
    <subcellularLocation>
        <location evidence="1">Cell membrane</location>
        <topology evidence="1">Multi-pass membrane protein</topology>
    </subcellularLocation>
</comment>
<sequence length="258" mass="26437">MSGDVVHRLGIVVASVVAALCVAGALTAVRRERAARRRLRLLMGTAPLARRCRGWPGAVSVREWAPVAGVALGAFALVGGVPGAAAGLGAAWAIRRRQRRPRPMGHADRDRAARQLPLAADLMAACVAAGAGPREAAEAVGPSLGGPLGEALTRAAAELRLGGDPAQCWGRLDRLGCRELARCMERATTTGVPPVEEIARLAAGCRAEHARFGAARARRAGVLITAPLGLCFLPAFLLVGVAPVVMGLAGAILAGTTI</sequence>
<keyword evidence="4 6" id="KW-1133">Transmembrane helix</keyword>
<keyword evidence="2" id="KW-1003">Cell membrane</keyword>
<dbReference type="OrthoDB" id="3267562at2"/>
<evidence type="ECO:0000256" key="3">
    <source>
        <dbReference type="ARBA" id="ARBA00022692"/>
    </source>
</evidence>
<dbReference type="InterPro" id="IPR018076">
    <property type="entry name" value="T2SS_GspF_dom"/>
</dbReference>
<gene>
    <name evidence="8" type="ORF">SAMN05216252_10925</name>
</gene>
<dbReference type="Pfam" id="PF00482">
    <property type="entry name" value="T2SSF"/>
    <property type="match status" value="1"/>
</dbReference>
<evidence type="ECO:0000256" key="1">
    <source>
        <dbReference type="ARBA" id="ARBA00004651"/>
    </source>
</evidence>
<feature type="transmembrane region" description="Helical" evidence="6">
    <location>
        <begin position="70"/>
        <end position="94"/>
    </location>
</feature>
<keyword evidence="5 6" id="KW-0472">Membrane</keyword>
<proteinExistence type="predicted"/>